<reference evidence="1 2" key="1">
    <citation type="journal article" date="2019" name="bioRxiv">
        <title>Genomics, evolutionary history and diagnostics of the Alternaria alternata species group including apple and Asian pear pathotypes.</title>
        <authorList>
            <person name="Armitage A.D."/>
            <person name="Cockerton H.M."/>
            <person name="Sreenivasaprasad S."/>
            <person name="Woodhall J.W."/>
            <person name="Lane C.R."/>
            <person name="Harrison R.J."/>
            <person name="Clarkson J.P."/>
        </authorList>
    </citation>
    <scope>NUCLEOTIDE SEQUENCE [LARGE SCALE GENOMIC DNA]</scope>
    <source>
        <strain evidence="1 2">FERA 650</strain>
    </source>
</reference>
<evidence type="ECO:0000313" key="1">
    <source>
        <dbReference type="EMBL" id="KAB2111666.1"/>
    </source>
</evidence>
<accession>A0ACB6G4I4</accession>
<protein>
    <submittedName>
        <fullName evidence="1">Uncharacterized protein</fullName>
    </submittedName>
</protein>
<name>A0ACB6G4I4_9PLEO</name>
<comment type="caution">
    <text evidence="1">The sequence shown here is derived from an EMBL/GenBank/DDBJ whole genome shotgun (WGS) entry which is preliminary data.</text>
</comment>
<proteinExistence type="predicted"/>
<sequence>MRSISPYQGTNAAIVQLYCPTKDLKITDFIITPSAAHKDIIEAIKARFKFKYKIELQEVWPYDINGEPIRTSKPGELIDGVAIEGDPVCNFSNIRNGEIIMIRLSRDELLATDTNHETVLYLGGSMGQEAFKMMGRENRRDLIRKFRREEAVERRNVISLTLPYADVVSGLAEARYSASLSSQLIDENWKIVQVNALDRDCLGALAILNRWVRGLLEIDIFGVIERLCKEADAVGSTWEEVGMSSAHDTIMSYVTGPSHSFK</sequence>
<gene>
    <name evidence="1" type="ORF">AG0111_0g1627</name>
</gene>
<dbReference type="EMBL" id="PDWZ02000001">
    <property type="protein sequence ID" value="KAB2111666.1"/>
    <property type="molecule type" value="Genomic_DNA"/>
</dbReference>
<evidence type="ECO:0000313" key="2">
    <source>
        <dbReference type="Proteomes" id="UP000293547"/>
    </source>
</evidence>
<dbReference type="Proteomes" id="UP000293547">
    <property type="component" value="Unassembled WGS sequence"/>
</dbReference>
<organism evidence="1 2">
    <name type="scientific">Alternaria gaisen</name>
    <dbReference type="NCBI Taxonomy" id="167740"/>
    <lineage>
        <taxon>Eukaryota</taxon>
        <taxon>Fungi</taxon>
        <taxon>Dikarya</taxon>
        <taxon>Ascomycota</taxon>
        <taxon>Pezizomycotina</taxon>
        <taxon>Dothideomycetes</taxon>
        <taxon>Pleosporomycetidae</taxon>
        <taxon>Pleosporales</taxon>
        <taxon>Pleosporineae</taxon>
        <taxon>Pleosporaceae</taxon>
        <taxon>Alternaria</taxon>
        <taxon>Alternaria sect. Alternaria</taxon>
    </lineage>
</organism>
<keyword evidence="2" id="KW-1185">Reference proteome</keyword>